<dbReference type="CTD" id="20241560"/>
<name>V4BF45_LOTGI</name>
<protein>
    <submittedName>
        <fullName evidence="2">Uncharacterized protein</fullName>
    </submittedName>
</protein>
<proteinExistence type="predicted"/>
<accession>V4BF45</accession>
<evidence type="ECO:0000313" key="3">
    <source>
        <dbReference type="Proteomes" id="UP000030746"/>
    </source>
</evidence>
<sequence>MPTSPEPQPRRSLKKTRQTKQFPTKQTKKTKKDRQTADPLARGRKSKQMKEMVDFIKRLKRLNPDMVYTELSDKKKLPGWTACNQMIMEDQSAQNSMFLFPNCYFLIANAHFQFINS</sequence>
<gene>
    <name evidence="2" type="ORF">LOTGIDRAFT_170825</name>
</gene>
<dbReference type="KEGG" id="lgi:LOTGIDRAFT_170825"/>
<dbReference type="HOGENOM" id="CLU_2087525_0_0_1"/>
<evidence type="ECO:0000256" key="1">
    <source>
        <dbReference type="SAM" id="MobiDB-lite"/>
    </source>
</evidence>
<feature type="region of interest" description="Disordered" evidence="1">
    <location>
        <begin position="1"/>
        <end position="49"/>
    </location>
</feature>
<dbReference type="AlphaFoldDB" id="V4BF45"/>
<evidence type="ECO:0000313" key="2">
    <source>
        <dbReference type="EMBL" id="ESP04432.1"/>
    </source>
</evidence>
<reference evidence="2 3" key="1">
    <citation type="journal article" date="2013" name="Nature">
        <title>Insights into bilaterian evolution from three spiralian genomes.</title>
        <authorList>
            <person name="Simakov O."/>
            <person name="Marletaz F."/>
            <person name="Cho S.J."/>
            <person name="Edsinger-Gonzales E."/>
            <person name="Havlak P."/>
            <person name="Hellsten U."/>
            <person name="Kuo D.H."/>
            <person name="Larsson T."/>
            <person name="Lv J."/>
            <person name="Arendt D."/>
            <person name="Savage R."/>
            <person name="Osoegawa K."/>
            <person name="de Jong P."/>
            <person name="Grimwood J."/>
            <person name="Chapman J.A."/>
            <person name="Shapiro H."/>
            <person name="Aerts A."/>
            <person name="Otillar R.P."/>
            <person name="Terry A.Y."/>
            <person name="Boore J.L."/>
            <person name="Grigoriev I.V."/>
            <person name="Lindberg D.R."/>
            <person name="Seaver E.C."/>
            <person name="Weisblat D.A."/>
            <person name="Putnam N.H."/>
            <person name="Rokhsar D.S."/>
        </authorList>
    </citation>
    <scope>NUCLEOTIDE SEQUENCE [LARGE SCALE GENOMIC DNA]</scope>
</reference>
<dbReference type="EMBL" id="KB199753">
    <property type="protein sequence ID" value="ESP04432.1"/>
    <property type="molecule type" value="Genomic_DNA"/>
</dbReference>
<dbReference type="RefSeq" id="XP_009044918.1">
    <property type="nucleotide sequence ID" value="XM_009046670.1"/>
</dbReference>
<dbReference type="Proteomes" id="UP000030746">
    <property type="component" value="Unassembled WGS sequence"/>
</dbReference>
<dbReference type="GeneID" id="20241560"/>
<keyword evidence="3" id="KW-1185">Reference proteome</keyword>
<organism evidence="2 3">
    <name type="scientific">Lottia gigantea</name>
    <name type="common">Giant owl limpet</name>
    <dbReference type="NCBI Taxonomy" id="225164"/>
    <lineage>
        <taxon>Eukaryota</taxon>
        <taxon>Metazoa</taxon>
        <taxon>Spiralia</taxon>
        <taxon>Lophotrochozoa</taxon>
        <taxon>Mollusca</taxon>
        <taxon>Gastropoda</taxon>
        <taxon>Patellogastropoda</taxon>
        <taxon>Lottioidea</taxon>
        <taxon>Lottiidae</taxon>
        <taxon>Lottia</taxon>
    </lineage>
</organism>